<comment type="caution">
    <text evidence="3">The sequence shown here is derived from an EMBL/GenBank/DDBJ whole genome shotgun (WGS) entry which is preliminary data.</text>
</comment>
<feature type="non-terminal residue" evidence="3">
    <location>
        <position position="1"/>
    </location>
</feature>
<dbReference type="PANTHER" id="PTHR33836:SF8">
    <property type="entry name" value="LOW-TEMPERATURE-INDUCED 65 KDA PROTEIN"/>
    <property type="match status" value="1"/>
</dbReference>
<evidence type="ECO:0000256" key="1">
    <source>
        <dbReference type="SAM" id="MobiDB-lite"/>
    </source>
</evidence>
<evidence type="ECO:0000313" key="4">
    <source>
        <dbReference type="Proteomes" id="UP000265520"/>
    </source>
</evidence>
<dbReference type="Proteomes" id="UP000265520">
    <property type="component" value="Unassembled WGS sequence"/>
</dbReference>
<sequence>DGTSTGSNNDGAETKNGDKGVTVKDYLVEKLRPSEEDKALSEVISETLHKGKEEPLNKEDGKLDSEVEKPEKVLFEESNVNSPGKGMVDRVKDYYGSWFAKPEENQSPQGAGISTEDISKKKDSVAEVEQVVNFDAFIGTGISAEDISKKKDSVAEVEQVVKVVD</sequence>
<dbReference type="PANTHER" id="PTHR33836">
    <property type="entry name" value="LOW-TEMPERATURE-INDUCED 65 KDA PROTEIN-RELATED"/>
    <property type="match status" value="1"/>
</dbReference>
<dbReference type="Pfam" id="PF23399">
    <property type="entry name" value="LTI65_PGEED"/>
    <property type="match status" value="1"/>
</dbReference>
<feature type="region of interest" description="Disordered" evidence="1">
    <location>
        <begin position="1"/>
        <end position="23"/>
    </location>
</feature>
<feature type="compositionally biased region" description="Basic and acidic residues" evidence="1">
    <location>
        <begin position="47"/>
        <end position="68"/>
    </location>
</feature>
<feature type="domain" description="LTI65/LTI78 PGEED repeat" evidence="2">
    <location>
        <begin position="18"/>
        <end position="48"/>
    </location>
</feature>
<feature type="compositionally biased region" description="Polar residues" evidence="1">
    <location>
        <begin position="1"/>
        <end position="11"/>
    </location>
</feature>
<feature type="region of interest" description="Disordered" evidence="1">
    <location>
        <begin position="100"/>
        <end position="120"/>
    </location>
</feature>
<reference evidence="3 4" key="1">
    <citation type="journal article" date="2018" name="Front. Plant Sci.">
        <title>Red Clover (Trifolium pratense) and Zigzag Clover (T. medium) - A Picture of Genomic Similarities and Differences.</title>
        <authorList>
            <person name="Dluhosova J."/>
            <person name="Istvanek J."/>
            <person name="Nedelnik J."/>
            <person name="Repkova J."/>
        </authorList>
    </citation>
    <scope>NUCLEOTIDE SEQUENCE [LARGE SCALE GENOMIC DNA]</scope>
    <source>
        <strain evidence="4">cv. 10/8</strain>
        <tissue evidence="3">Leaf</tissue>
    </source>
</reference>
<name>A0A392NLC3_9FABA</name>
<evidence type="ECO:0000313" key="3">
    <source>
        <dbReference type="EMBL" id="MCI00678.1"/>
    </source>
</evidence>
<evidence type="ECO:0000259" key="2">
    <source>
        <dbReference type="Pfam" id="PF23399"/>
    </source>
</evidence>
<accession>A0A392NLC3</accession>
<dbReference type="AlphaFoldDB" id="A0A392NLC3"/>
<dbReference type="GO" id="GO:0009737">
    <property type="term" value="P:response to abscisic acid"/>
    <property type="evidence" value="ECO:0007669"/>
    <property type="project" value="InterPro"/>
</dbReference>
<dbReference type="GO" id="GO:0006950">
    <property type="term" value="P:response to stress"/>
    <property type="evidence" value="ECO:0007669"/>
    <property type="project" value="TreeGrafter"/>
</dbReference>
<organism evidence="3 4">
    <name type="scientific">Trifolium medium</name>
    <dbReference type="NCBI Taxonomy" id="97028"/>
    <lineage>
        <taxon>Eukaryota</taxon>
        <taxon>Viridiplantae</taxon>
        <taxon>Streptophyta</taxon>
        <taxon>Embryophyta</taxon>
        <taxon>Tracheophyta</taxon>
        <taxon>Spermatophyta</taxon>
        <taxon>Magnoliopsida</taxon>
        <taxon>eudicotyledons</taxon>
        <taxon>Gunneridae</taxon>
        <taxon>Pentapetalae</taxon>
        <taxon>rosids</taxon>
        <taxon>fabids</taxon>
        <taxon>Fabales</taxon>
        <taxon>Fabaceae</taxon>
        <taxon>Papilionoideae</taxon>
        <taxon>50 kb inversion clade</taxon>
        <taxon>NPAAA clade</taxon>
        <taxon>Hologalegina</taxon>
        <taxon>IRL clade</taxon>
        <taxon>Trifolieae</taxon>
        <taxon>Trifolium</taxon>
    </lineage>
</organism>
<feature type="compositionally biased region" description="Basic and acidic residues" evidence="1">
    <location>
        <begin position="12"/>
        <end position="23"/>
    </location>
</feature>
<feature type="region of interest" description="Disordered" evidence="1">
    <location>
        <begin position="46"/>
        <end position="68"/>
    </location>
</feature>
<protein>
    <submittedName>
        <fullName evidence="3">Low-temperature-induced 65 kDa protein</fullName>
    </submittedName>
</protein>
<dbReference type="InterPro" id="IPR037491">
    <property type="entry name" value="LTI78/LTI65"/>
</dbReference>
<proteinExistence type="predicted"/>
<dbReference type="InterPro" id="IPR057059">
    <property type="entry name" value="LTI65/LTI78_PGEED"/>
</dbReference>
<keyword evidence="4" id="KW-1185">Reference proteome</keyword>
<dbReference type="EMBL" id="LXQA010043931">
    <property type="protein sequence ID" value="MCI00678.1"/>
    <property type="molecule type" value="Genomic_DNA"/>
</dbReference>